<evidence type="ECO:0000313" key="1">
    <source>
        <dbReference type="EMBL" id="KAG9224201.1"/>
    </source>
</evidence>
<gene>
    <name evidence="1" type="ORF">CCMSSC00406_0004700</name>
</gene>
<dbReference type="Proteomes" id="UP000824881">
    <property type="component" value="Unassembled WGS sequence"/>
</dbReference>
<sequence>MDALPLDVGLVSKQLPMELILQIIAILDYSSDTYTYYVTDISPCLTACSLVCHAWNDICRPRIFRKVVIYDIDRLSLRLSFLHSTAPHLCEYVLDLRLGFNVDSEGASALPSWVLDCFKRFKNLRVLYLWDGTTDVLASLDMDITPLLAAPRLRKLCIHRWSFDEDASDLLRILLSTNPQLEELTLREIFTEFVDEDSAEAPSAARFEALRRLEMFNVAHPMLRLEALIECPNLNSLVARWPMHWNVPPWCPPHFSELDITVDTSVYLPDFGKVIQPSAFTINISGFGPISRLTTWIKNCINRLPFPDLLHRLTINADITEVNEKEFEVFYREIANLFRFLQQIRDLGRLEGIIIVIYMPIEGVGGTPDTLAEAQARESAKLEEVLGTLLKNDGLYLDVTLEWIDGVCERPAMSTRVQRVAT</sequence>
<name>A0ACB7J252_PLECO</name>
<evidence type="ECO:0000313" key="2">
    <source>
        <dbReference type="Proteomes" id="UP000824881"/>
    </source>
</evidence>
<organism evidence="1 2">
    <name type="scientific">Pleurotus cornucopiae</name>
    <name type="common">Cornucopia mushroom</name>
    <dbReference type="NCBI Taxonomy" id="5321"/>
    <lineage>
        <taxon>Eukaryota</taxon>
        <taxon>Fungi</taxon>
        <taxon>Dikarya</taxon>
        <taxon>Basidiomycota</taxon>
        <taxon>Agaricomycotina</taxon>
        <taxon>Agaricomycetes</taxon>
        <taxon>Agaricomycetidae</taxon>
        <taxon>Agaricales</taxon>
        <taxon>Pleurotineae</taxon>
        <taxon>Pleurotaceae</taxon>
        <taxon>Pleurotus</taxon>
    </lineage>
</organism>
<comment type="caution">
    <text evidence="1">The sequence shown here is derived from an EMBL/GenBank/DDBJ whole genome shotgun (WGS) entry which is preliminary data.</text>
</comment>
<keyword evidence="2" id="KW-1185">Reference proteome</keyword>
<accession>A0ACB7J252</accession>
<dbReference type="EMBL" id="WQMT02000004">
    <property type="protein sequence ID" value="KAG9224201.1"/>
    <property type="molecule type" value="Genomic_DNA"/>
</dbReference>
<protein>
    <submittedName>
        <fullName evidence="1">Uncharacterized protein</fullName>
    </submittedName>
</protein>
<proteinExistence type="predicted"/>
<reference evidence="1 2" key="1">
    <citation type="journal article" date="2021" name="Appl. Environ. Microbiol.">
        <title>Genetic linkage and physical mapping for an oyster mushroom Pleurotus cornucopiae and QTL analysis for the trait cap color.</title>
        <authorList>
            <person name="Zhang Y."/>
            <person name="Gao W."/>
            <person name="Sonnenberg A."/>
            <person name="Chen Q."/>
            <person name="Zhang J."/>
            <person name="Huang C."/>
        </authorList>
    </citation>
    <scope>NUCLEOTIDE SEQUENCE [LARGE SCALE GENOMIC DNA]</scope>
    <source>
        <strain evidence="1">CCMSSC00406</strain>
    </source>
</reference>